<dbReference type="Proteomes" id="UP000245921">
    <property type="component" value="Unassembled WGS sequence"/>
</dbReference>
<protein>
    <submittedName>
        <fullName evidence="9">PTS system mannose-specific IIA component</fullName>
    </submittedName>
</protein>
<evidence type="ECO:0000313" key="10">
    <source>
        <dbReference type="Proteomes" id="UP000245921"/>
    </source>
</evidence>
<proteinExistence type="predicted"/>
<evidence type="ECO:0000256" key="1">
    <source>
        <dbReference type="ARBA" id="ARBA00004496"/>
    </source>
</evidence>
<keyword evidence="5" id="KW-0808">Transferase</keyword>
<organism evidence="9 10">
    <name type="scientific">Oceanotoga teriensis</name>
    <dbReference type="NCBI Taxonomy" id="515440"/>
    <lineage>
        <taxon>Bacteria</taxon>
        <taxon>Thermotogati</taxon>
        <taxon>Thermotogota</taxon>
        <taxon>Thermotogae</taxon>
        <taxon>Petrotogales</taxon>
        <taxon>Petrotogaceae</taxon>
        <taxon>Oceanotoga</taxon>
    </lineage>
</organism>
<dbReference type="SUPFAM" id="SSF53062">
    <property type="entry name" value="PTS system fructose IIA component-like"/>
    <property type="match status" value="1"/>
</dbReference>
<dbReference type="InterPro" id="IPR036662">
    <property type="entry name" value="PTS_EIIA_man-typ_sf"/>
</dbReference>
<dbReference type="GO" id="GO:0009401">
    <property type="term" value="P:phosphoenolpyruvate-dependent sugar phosphotransferase system"/>
    <property type="evidence" value="ECO:0007669"/>
    <property type="project" value="UniProtKB-KW"/>
</dbReference>
<gene>
    <name evidence="9" type="ORF">C7380_11621</name>
</gene>
<dbReference type="CDD" id="cd00006">
    <property type="entry name" value="PTS_IIA_man"/>
    <property type="match status" value="1"/>
</dbReference>
<evidence type="ECO:0000259" key="8">
    <source>
        <dbReference type="PROSITE" id="PS51096"/>
    </source>
</evidence>
<evidence type="ECO:0000256" key="6">
    <source>
        <dbReference type="ARBA" id="ARBA00022683"/>
    </source>
</evidence>
<dbReference type="InterPro" id="IPR033887">
    <property type="entry name" value="PTS_IIA_man"/>
</dbReference>
<keyword evidence="3" id="KW-0963">Cytoplasm</keyword>
<dbReference type="RefSeq" id="WP_109605618.1">
    <property type="nucleotide sequence ID" value="NZ_QGGI01000016.1"/>
</dbReference>
<dbReference type="PANTHER" id="PTHR33799">
    <property type="entry name" value="PTS PERMEASE-RELATED-RELATED"/>
    <property type="match status" value="1"/>
</dbReference>
<evidence type="ECO:0000256" key="3">
    <source>
        <dbReference type="ARBA" id="ARBA00022490"/>
    </source>
</evidence>
<dbReference type="PROSITE" id="PS51096">
    <property type="entry name" value="PTS_EIIA_TYPE_4"/>
    <property type="match status" value="1"/>
</dbReference>
<dbReference type="GO" id="GO:0016301">
    <property type="term" value="F:kinase activity"/>
    <property type="evidence" value="ECO:0007669"/>
    <property type="project" value="UniProtKB-KW"/>
</dbReference>
<evidence type="ECO:0000256" key="2">
    <source>
        <dbReference type="ARBA" id="ARBA00022448"/>
    </source>
</evidence>
<dbReference type="AlphaFoldDB" id="A0AA45C5L5"/>
<dbReference type="PANTHER" id="PTHR33799:SF1">
    <property type="entry name" value="PTS SYSTEM MANNOSE-SPECIFIC EIIAB COMPONENT-RELATED"/>
    <property type="match status" value="1"/>
</dbReference>
<keyword evidence="7" id="KW-0418">Kinase</keyword>
<feature type="domain" description="PTS EIIA type-4" evidence="8">
    <location>
        <begin position="1"/>
        <end position="127"/>
    </location>
</feature>
<dbReference type="InterPro" id="IPR051471">
    <property type="entry name" value="Bacterial_PTS_sugar_comp"/>
</dbReference>
<accession>A0AA45C5L5</accession>
<name>A0AA45C5L5_9BACT</name>
<dbReference type="Gene3D" id="3.40.50.510">
    <property type="entry name" value="Phosphotransferase system, mannose-type IIA component"/>
    <property type="match status" value="1"/>
</dbReference>
<sequence>MIGIVVSSHGNLAEGVLDSLGMIMGVPENVKAVCLKNNLGIEEFNKQLSKTLNEVKSSDGVLILTDLQSGTPYNSSVYFSTSKLFDFEIEIIAGLNLGMLLEVCAQRDFSNLKSLKTIALNAGRQSINSFEKILDIDEQEEEL</sequence>
<comment type="subcellular location">
    <subcellularLocation>
        <location evidence="1">Cytoplasm</location>
    </subcellularLocation>
</comment>
<dbReference type="Pfam" id="PF03610">
    <property type="entry name" value="EIIA-man"/>
    <property type="match status" value="1"/>
</dbReference>
<evidence type="ECO:0000313" key="9">
    <source>
        <dbReference type="EMBL" id="PWJ89008.1"/>
    </source>
</evidence>
<keyword evidence="4" id="KW-0762">Sugar transport</keyword>
<keyword evidence="6" id="KW-0598">Phosphotransferase system</keyword>
<comment type="caution">
    <text evidence="9">The sequence shown here is derived from an EMBL/GenBank/DDBJ whole genome shotgun (WGS) entry which is preliminary data.</text>
</comment>
<dbReference type="GO" id="GO:0016020">
    <property type="term" value="C:membrane"/>
    <property type="evidence" value="ECO:0007669"/>
    <property type="project" value="InterPro"/>
</dbReference>
<keyword evidence="10" id="KW-1185">Reference proteome</keyword>
<dbReference type="EMBL" id="QGGI01000016">
    <property type="protein sequence ID" value="PWJ89008.1"/>
    <property type="molecule type" value="Genomic_DNA"/>
</dbReference>
<evidence type="ECO:0000256" key="5">
    <source>
        <dbReference type="ARBA" id="ARBA00022679"/>
    </source>
</evidence>
<evidence type="ECO:0000256" key="4">
    <source>
        <dbReference type="ARBA" id="ARBA00022597"/>
    </source>
</evidence>
<dbReference type="GO" id="GO:0005737">
    <property type="term" value="C:cytoplasm"/>
    <property type="evidence" value="ECO:0007669"/>
    <property type="project" value="UniProtKB-SubCell"/>
</dbReference>
<evidence type="ECO:0000256" key="7">
    <source>
        <dbReference type="ARBA" id="ARBA00022777"/>
    </source>
</evidence>
<keyword evidence="2" id="KW-0813">Transport</keyword>
<dbReference type="InterPro" id="IPR004701">
    <property type="entry name" value="PTS_EIIA_man-typ"/>
</dbReference>
<reference evidence="9 10" key="1">
    <citation type="submission" date="2018-05" db="EMBL/GenBank/DDBJ databases">
        <title>Genomic Encyclopedia of Type Strains, Phase IV (KMG-IV): sequencing the most valuable type-strain genomes for metagenomic binning, comparative biology and taxonomic classification.</title>
        <authorList>
            <person name="Goeker M."/>
        </authorList>
    </citation>
    <scope>NUCLEOTIDE SEQUENCE [LARGE SCALE GENOMIC DNA]</scope>
    <source>
        <strain evidence="9 10">DSM 24906</strain>
    </source>
</reference>